<dbReference type="PANTHER" id="PTHR22601">
    <property type="entry name" value="ISP4 LIKE PROTEIN"/>
    <property type="match status" value="1"/>
</dbReference>
<evidence type="ECO:0000256" key="3">
    <source>
        <dbReference type="ARBA" id="ARBA00022448"/>
    </source>
</evidence>
<dbReference type="EMBL" id="CAJVPA010000111">
    <property type="protein sequence ID" value="CAG8342383.1"/>
    <property type="molecule type" value="Genomic_DNA"/>
</dbReference>
<dbReference type="AlphaFoldDB" id="A0A9W4IUR7"/>
<dbReference type="GO" id="GO:0016020">
    <property type="term" value="C:membrane"/>
    <property type="evidence" value="ECO:0007669"/>
    <property type="project" value="UniProtKB-SubCell"/>
</dbReference>
<evidence type="ECO:0000256" key="2">
    <source>
        <dbReference type="ARBA" id="ARBA00008807"/>
    </source>
</evidence>
<accession>A0A9W4IUR7</accession>
<comment type="similarity">
    <text evidence="2">Belongs to the oligopeptide OPT transporter family.</text>
</comment>
<keyword evidence="5" id="KW-0571">Peptide transport</keyword>
<evidence type="ECO:0000256" key="7">
    <source>
        <dbReference type="ARBA" id="ARBA00022989"/>
    </source>
</evidence>
<protein>
    <submittedName>
        <fullName evidence="10">Uncharacterized protein</fullName>
    </submittedName>
</protein>
<proteinExistence type="inferred from homology"/>
<keyword evidence="7 9" id="KW-1133">Transmembrane helix</keyword>
<organism evidence="10 11">
    <name type="scientific">Penicillium salamii</name>
    <dbReference type="NCBI Taxonomy" id="1612424"/>
    <lineage>
        <taxon>Eukaryota</taxon>
        <taxon>Fungi</taxon>
        <taxon>Dikarya</taxon>
        <taxon>Ascomycota</taxon>
        <taxon>Pezizomycotina</taxon>
        <taxon>Eurotiomycetes</taxon>
        <taxon>Eurotiomycetidae</taxon>
        <taxon>Eurotiales</taxon>
        <taxon>Aspergillaceae</taxon>
        <taxon>Penicillium</taxon>
    </lineage>
</organism>
<dbReference type="GO" id="GO:0015031">
    <property type="term" value="P:protein transport"/>
    <property type="evidence" value="ECO:0007669"/>
    <property type="project" value="UniProtKB-KW"/>
</dbReference>
<evidence type="ECO:0000313" key="11">
    <source>
        <dbReference type="Proteomes" id="UP001152646"/>
    </source>
</evidence>
<evidence type="ECO:0000256" key="1">
    <source>
        <dbReference type="ARBA" id="ARBA00004141"/>
    </source>
</evidence>
<evidence type="ECO:0000313" key="10">
    <source>
        <dbReference type="EMBL" id="CAG8342383.1"/>
    </source>
</evidence>
<dbReference type="Proteomes" id="UP001152646">
    <property type="component" value="Unassembled WGS sequence"/>
</dbReference>
<evidence type="ECO:0000256" key="4">
    <source>
        <dbReference type="ARBA" id="ARBA00022692"/>
    </source>
</evidence>
<reference evidence="10" key="1">
    <citation type="submission" date="2021-07" db="EMBL/GenBank/DDBJ databases">
        <authorList>
            <person name="Branca A.L. A."/>
        </authorList>
    </citation>
    <scope>NUCLEOTIDE SEQUENCE</scope>
</reference>
<sequence>MLGHIAGICESGQPSGLTCPNGRTLYSSVIWGLVGPRRLYSVGQIYTPLLHFFWIGALIPLVTFLLYRYTRCRFWKLINWPLIFIGTANVPPATGINYSSWALVNYIFHSFIKRRYFAWWTKYNYVLTAALDTGLALSGIVIFFCISYPGALFPKWWGNTVYLNTADAEGVAYMAVPSIGYFGPPNGT</sequence>
<keyword evidence="4 9" id="KW-0812">Transmembrane</keyword>
<keyword evidence="3" id="KW-0813">Transport</keyword>
<evidence type="ECO:0000256" key="6">
    <source>
        <dbReference type="ARBA" id="ARBA00022927"/>
    </source>
</evidence>
<evidence type="ECO:0000256" key="9">
    <source>
        <dbReference type="SAM" id="Phobius"/>
    </source>
</evidence>
<feature type="transmembrane region" description="Helical" evidence="9">
    <location>
        <begin position="45"/>
        <end position="67"/>
    </location>
</feature>
<comment type="subcellular location">
    <subcellularLocation>
        <location evidence="1">Membrane</location>
        <topology evidence="1">Multi-pass membrane protein</topology>
    </subcellularLocation>
</comment>
<evidence type="ECO:0000256" key="8">
    <source>
        <dbReference type="ARBA" id="ARBA00023136"/>
    </source>
</evidence>
<keyword evidence="6" id="KW-0653">Protein transport</keyword>
<keyword evidence="8 9" id="KW-0472">Membrane</keyword>
<dbReference type="InterPro" id="IPR004648">
    <property type="entry name" value="Oligpept_transpt"/>
</dbReference>
<dbReference type="GO" id="GO:0035673">
    <property type="term" value="F:oligopeptide transmembrane transporter activity"/>
    <property type="evidence" value="ECO:0007669"/>
    <property type="project" value="InterPro"/>
</dbReference>
<feature type="transmembrane region" description="Helical" evidence="9">
    <location>
        <begin position="123"/>
        <end position="149"/>
    </location>
</feature>
<comment type="caution">
    <text evidence="10">The sequence shown here is derived from an EMBL/GenBank/DDBJ whole genome shotgun (WGS) entry which is preliminary data.</text>
</comment>
<dbReference type="InterPro" id="IPR004813">
    <property type="entry name" value="OPT"/>
</dbReference>
<gene>
    <name evidence="10" type="ORF">PSALAMII_LOCUS2950</name>
</gene>
<evidence type="ECO:0000256" key="5">
    <source>
        <dbReference type="ARBA" id="ARBA00022856"/>
    </source>
</evidence>
<dbReference type="Pfam" id="PF03169">
    <property type="entry name" value="OPT"/>
    <property type="match status" value="1"/>
</dbReference>
<dbReference type="OrthoDB" id="9986677at2759"/>
<name>A0A9W4IUR7_9EURO</name>